<dbReference type="Pfam" id="PF24527">
    <property type="entry name" value="Ig-like_Pom152_9"/>
    <property type="match status" value="1"/>
</dbReference>
<sequence>MEGNRWNMFSDTPRGNHWLNTPIESINKTQPPKATSIRAAETDANSRFFSRSFGGNTSAETVTEDLKLPGPKQPHQRRQHNNLPLISTEVLDVSRQRLLVLIAFLLIQAYKLYDTILLHSGIPVSGLFLGTGSFNFISKYLIIDSLFFYILPSFQIPRLIFPFWVIVLQIAIMTGFNFILCNNKGMLLITFVVSIWKKMNMKEFTLSGEAIKNKEIPNYSSHFKGALTIKILPENTALFNPFQTPYCFPLDNPQGNKNLVNVPIRINSTSSIEYIQLNYKDLYTNEVSILNFTSKTFKSLDSSYDLENDEANKNVKYISLPLDKIGLYEIKNIKDSNGFNLRIQPSHLVVPHCPTIGIVGSGKENRCIGDSDVLKMELHGVPPMKLTYSKTIDTTKYDYVDGNIQPEYFESPLLSAQKAVFNSEDLEDLNWARPHPIEINFDTIIQESGDYVYKVEKLVDGLGNEMDFSGLSDELIEKYNIGYGFTVHGIPSAYLSEQFNPSSEMKKTIFINLQTDGKKSSDYNVEIEFIDENGVSQKSHITSPPNTNKAEISVNKPGLYKVLYINSGFCPGVVSGKSSILVTKPVAPELKVVSNPILDSCVGQVGLDFDLTFTGVPPFKVPLKVYKLDGERKSVYRKEIISSDSARKHFNFSPKEEGSYEIVFESITNRLFSDPISLSPKKEYSFKTSMRVKPSVQLVKNTKIDLCLGQNNYVGVEFKGEPPFTVDYDILETSSNKRKSFHEEDITNSRYDIQLPVFDIGGEYILSLVSIKDATGCLVSVTEPDAMINVRRDTPTATFAGNGKDTDILIKEGTTAKLPLKLNGIPPFTVKYQLIAESGEIEEEFSQVFHGNDKRAISVSKAGKYQLTGIKDQTCEGLIEEKGNTFTVQYLPKPSFYIQNNRKIDNITETTFRKSDICQYEEGIVDLSFIGSPPFTLKYDLKSPSGELTSDVIQVATKYVSLKFPSQEAGEYTMIVKGLADSNYNEIDLNNIGHRASLMTIKQHIHAAPLVEFADSGRTLKTCISDIGDQNLFEPIKLKSINGKAPFSITINVYHESTSRIDQFVIDEVNGTLLPSKEIYSDLKMGNHEIRIVKIVDSNGCVNEDASLSDNHVFISVMDAPKIHLLDPSSHYCVGDYVSYQLNGVPPYHIGYEFNGVLLKTTEKTSQFVRYASEPGVISIRSLQDSASKFVVDFMKSGFKNEYESLSLNIHPIPSVTVSQGKYTVADIHEGDQVEVVFAFQGVPPFSLTYIRAEDSAIKGKQQVIETHKVSDIYEYEYRLVTSLQGTYEAIEISDAYCFAKNDAFFNA</sequence>
<protein>
    <recommendedName>
        <fullName evidence="10">Nucleoporin</fullName>
    </recommendedName>
</protein>
<feature type="compositionally biased region" description="Polar residues" evidence="1">
    <location>
        <begin position="18"/>
        <end position="33"/>
    </location>
</feature>
<feature type="transmembrane region" description="Helical" evidence="2">
    <location>
        <begin position="97"/>
        <end position="113"/>
    </location>
</feature>
<dbReference type="InterPro" id="IPR056543">
    <property type="entry name" value="Ig-like_POM152_9th"/>
</dbReference>
<keyword evidence="2" id="KW-0812">Transmembrane</keyword>
<dbReference type="InterPro" id="IPR056541">
    <property type="entry name" value="Ig-like_POM152"/>
</dbReference>
<dbReference type="PANTHER" id="PTHR28206">
    <property type="entry name" value="NUCLEOPORIN POM152"/>
    <property type="match status" value="1"/>
</dbReference>
<dbReference type="Proteomes" id="UP001623330">
    <property type="component" value="Unassembled WGS sequence"/>
</dbReference>
<evidence type="ECO:0000259" key="4">
    <source>
        <dbReference type="Pfam" id="PF24097"/>
    </source>
</evidence>
<accession>A0ABR4NUX1</accession>
<feature type="domain" description="Nucleoporin POM152 N-terminal transmembrane" evidence="4">
    <location>
        <begin position="92"/>
        <end position="183"/>
    </location>
</feature>
<feature type="domain" description="Nucleoporin POM152 immunoglobulin-like" evidence="3">
    <location>
        <begin position="585"/>
        <end position="692"/>
    </location>
</feature>
<feature type="region of interest" description="Disordered" evidence="1">
    <location>
        <begin position="1"/>
        <end position="34"/>
    </location>
</feature>
<feature type="domain" description="Nucleoporin POM152 Ig-like" evidence="5">
    <location>
        <begin position="507"/>
        <end position="579"/>
    </location>
</feature>
<evidence type="ECO:0000259" key="6">
    <source>
        <dbReference type="Pfam" id="PF24519"/>
    </source>
</evidence>
<organism evidence="8 9">
    <name type="scientific">Nakaseomyces bracarensis</name>
    <dbReference type="NCBI Taxonomy" id="273131"/>
    <lineage>
        <taxon>Eukaryota</taxon>
        <taxon>Fungi</taxon>
        <taxon>Dikarya</taxon>
        <taxon>Ascomycota</taxon>
        <taxon>Saccharomycotina</taxon>
        <taxon>Saccharomycetes</taxon>
        <taxon>Saccharomycetales</taxon>
        <taxon>Saccharomycetaceae</taxon>
        <taxon>Nakaseomyces</taxon>
    </lineage>
</organism>
<dbReference type="InterPro" id="IPR037701">
    <property type="entry name" value="Pom152"/>
</dbReference>
<dbReference type="Pfam" id="PF24519">
    <property type="entry name" value="Ig-like_Pom152_1"/>
    <property type="match status" value="1"/>
</dbReference>
<dbReference type="Pfam" id="PF24097">
    <property type="entry name" value="TMD_POM152"/>
    <property type="match status" value="1"/>
</dbReference>
<feature type="transmembrane region" description="Helical" evidence="2">
    <location>
        <begin position="159"/>
        <end position="180"/>
    </location>
</feature>
<feature type="domain" description="Nucleoporin POM152 first Ig-like" evidence="6">
    <location>
        <begin position="236"/>
        <end position="350"/>
    </location>
</feature>
<dbReference type="InterPro" id="IPR056544">
    <property type="entry name" value="Ig_POM152"/>
</dbReference>
<evidence type="ECO:0000259" key="3">
    <source>
        <dbReference type="Pfam" id="PF23664"/>
    </source>
</evidence>
<evidence type="ECO:0000313" key="9">
    <source>
        <dbReference type="Proteomes" id="UP001623330"/>
    </source>
</evidence>
<dbReference type="Pfam" id="PF24312">
    <property type="entry name" value="Ig-like_POM152"/>
    <property type="match status" value="2"/>
</dbReference>
<dbReference type="PANTHER" id="PTHR28206:SF1">
    <property type="entry name" value="NUCLEOPORIN POM152"/>
    <property type="match status" value="1"/>
</dbReference>
<feature type="domain" description="Nucleoporin POM152 immunoglobulin-like" evidence="3">
    <location>
        <begin position="915"/>
        <end position="993"/>
    </location>
</feature>
<gene>
    <name evidence="8" type="ORF">RNJ44_04440</name>
</gene>
<feature type="domain" description="Nucleoporin POM152 Ig-like" evidence="5">
    <location>
        <begin position="795"/>
        <end position="883"/>
    </location>
</feature>
<feature type="domain" description="Nucleoporin POM152 ninth Ig-like" evidence="7">
    <location>
        <begin position="1121"/>
        <end position="1188"/>
    </location>
</feature>
<keyword evidence="2" id="KW-1133">Transmembrane helix</keyword>
<dbReference type="EMBL" id="JBEVYD010000005">
    <property type="protein sequence ID" value="KAL3232524.1"/>
    <property type="molecule type" value="Genomic_DNA"/>
</dbReference>
<evidence type="ECO:0000259" key="5">
    <source>
        <dbReference type="Pfam" id="PF24312"/>
    </source>
</evidence>
<evidence type="ECO:0000256" key="2">
    <source>
        <dbReference type="SAM" id="Phobius"/>
    </source>
</evidence>
<dbReference type="InterPro" id="IPR056542">
    <property type="entry name" value="Ig-like_POM152_1st"/>
</dbReference>
<evidence type="ECO:0000313" key="8">
    <source>
        <dbReference type="EMBL" id="KAL3232524.1"/>
    </source>
</evidence>
<keyword evidence="2" id="KW-0472">Membrane</keyword>
<comment type="caution">
    <text evidence="8">The sequence shown here is derived from an EMBL/GenBank/DDBJ whole genome shotgun (WGS) entry which is preliminary data.</text>
</comment>
<reference evidence="8 9" key="1">
    <citation type="submission" date="2024-05" db="EMBL/GenBank/DDBJ databases">
        <title>Long read based assembly of the Candida bracarensis genome reveals expanded adhesin content.</title>
        <authorList>
            <person name="Marcet-Houben M."/>
            <person name="Ksiezopolska E."/>
            <person name="Gabaldon T."/>
        </authorList>
    </citation>
    <scope>NUCLEOTIDE SEQUENCE [LARGE SCALE GENOMIC DNA]</scope>
    <source>
        <strain evidence="8 9">CBM6</strain>
    </source>
</reference>
<dbReference type="Pfam" id="PF23664">
    <property type="entry name" value="Ig_Pom152"/>
    <property type="match status" value="2"/>
</dbReference>
<proteinExistence type="predicted"/>
<feature type="transmembrane region" description="Helical" evidence="2">
    <location>
        <begin position="133"/>
        <end position="152"/>
    </location>
</feature>
<evidence type="ECO:0008006" key="10">
    <source>
        <dbReference type="Google" id="ProtNLM"/>
    </source>
</evidence>
<name>A0ABR4NUX1_9SACH</name>
<evidence type="ECO:0000256" key="1">
    <source>
        <dbReference type="SAM" id="MobiDB-lite"/>
    </source>
</evidence>
<dbReference type="InterPro" id="IPR056540">
    <property type="entry name" value="TMD_POM152"/>
</dbReference>
<keyword evidence="9" id="KW-1185">Reference proteome</keyword>
<evidence type="ECO:0000259" key="7">
    <source>
        <dbReference type="Pfam" id="PF24527"/>
    </source>
</evidence>